<dbReference type="Gene3D" id="3.20.20.80">
    <property type="entry name" value="Glycosidases"/>
    <property type="match status" value="1"/>
</dbReference>
<dbReference type="InterPro" id="IPR036156">
    <property type="entry name" value="Beta-gal/glucu_dom_sf"/>
</dbReference>
<dbReference type="SUPFAM" id="SSF51445">
    <property type="entry name" value="(Trans)glycosidases"/>
    <property type="match status" value="1"/>
</dbReference>
<dbReference type="InterPro" id="IPR000421">
    <property type="entry name" value="FA58C"/>
</dbReference>
<dbReference type="Gene3D" id="2.60.120.260">
    <property type="entry name" value="Galactose-binding domain-like"/>
    <property type="match status" value="2"/>
</dbReference>
<dbReference type="PANTHER" id="PTHR43536">
    <property type="entry name" value="MANNOSYLGLYCOPROTEIN ENDO-BETA-MANNOSIDASE"/>
    <property type="match status" value="1"/>
</dbReference>
<evidence type="ECO:0000256" key="2">
    <source>
        <dbReference type="ARBA" id="ARBA00022801"/>
    </source>
</evidence>
<organism evidence="5">
    <name type="scientific">mine drainage metagenome</name>
    <dbReference type="NCBI Taxonomy" id="410659"/>
    <lineage>
        <taxon>unclassified sequences</taxon>
        <taxon>metagenomes</taxon>
        <taxon>ecological metagenomes</taxon>
    </lineage>
</organism>
<name>A0A1J5SAP7_9ZZZZ</name>
<dbReference type="InterPro" id="IPR013783">
    <property type="entry name" value="Ig-like_fold"/>
</dbReference>
<dbReference type="GO" id="GO:0052761">
    <property type="term" value="F:exo-1,4-beta-D-glucosaminidase activity"/>
    <property type="evidence" value="ECO:0007669"/>
    <property type="project" value="UniProtKB-EC"/>
</dbReference>
<dbReference type="Pfam" id="PF00703">
    <property type="entry name" value="Glyco_hydro_2"/>
    <property type="match status" value="1"/>
</dbReference>
<dbReference type="PROSITE" id="PS50022">
    <property type="entry name" value="FA58C_3"/>
    <property type="match status" value="1"/>
</dbReference>
<dbReference type="AlphaFoldDB" id="A0A1J5SAP7"/>
<dbReference type="InterPro" id="IPR008979">
    <property type="entry name" value="Galactose-bd-like_sf"/>
</dbReference>
<dbReference type="EC" id="3.2.1.165" evidence="5"/>
<sequence length="1207" mass="132903">MHPTEPTSRPRQRLSPASTARKFLTLALLAAAPAAFASGSTPTRGIGVYPGNPADFDGPRLVPETHAYRDLAFDRPAYASSNYDFNLTAQLVTDGIVESRMPHWLVTTTSTTGVLPPSQRECLVDHVPWTGVDLPATGGWVQVQQAGAAPRLIDRIEVTALPHSDNSQPAPWTCVLLGSEDGRHWTQLGRTSKTEVLSGSLYSGPRLLKADFALTAGSRLPYCRVEIDAPSVDGWRLSAFDHGKPVELGGPYDFTSAWKSAGGGRQWIEVDLGAACTFDRVTLHWIRRAAAGEIQTSDDGKAWHDLEPLVADRDDYPLLHAASARYVRLRLDMPADPEGYILSEFQVFGRGGPVPVAQAAATPHAGGRQALTRGAWRLQRSSLVTLDGAQLSEPGVDCSSWLPATVPGTALVSYLNAGALPDPNYGDNQLQISDSFFYSDFWYRDEFVVPTPAPGRKLWLKFDGINWKADVYFNGTRLGRIDGAFTHARFDVTALVRPGAPNALAVLIHRNAHPGSAHLKTAETPGNNGGQLGADNPTFHASIGWDWIPTVRGRDTGIWSDVHIDTTGPVTIERPFATSHLPLPDRSSADVTVSATLANHTSTPVRGVLRGHFGSVTFERRVEVPPNGSLAVMFDPATDPGLHLVHPRLWWPVGYGRPDLYKVGLAFDADNGQVSDSTSFNSGVKEFTYAMDHGALKIFINGRRFIGRGGNWGFSESNLLYRAREYDIAVKYHRDMGFTMIRNWVGQVGDEAFYDACDRYGVVVWQDFWLANPYDGPNPDDDAMFLKNAADTIDRLRNHACVGLYCGRNEGYPPPAIDKGLRALIAKNDPEIRYIPHSAADGVSGGGPYHLMPIRFYFDQRATTHLHSELGMPVIPSIDSVRRMMPRADRWPQGAVWGLHDFTAQGAQVGDALRSIIDKSYGGATNLRDWVELAQFTDYDGYRAMFEAQSRNRMGVLLWMSHPCWPSFVWQTYDYYFDTNAAYFGAKKACEPLHVQWNPLNDHVEVVNYSAGNRTGLSVEARIVNLDGSVRWEKFAKTDSREDSVVAPITLEFPKSGLSTVHFVELLLRSNGKIVSRNTYLRSLKTYEIPGFTRGSTVVPSYPEYDFTAIRSLPKTTLGVSTKVEHAGARWILTTTVENATHTPALLVRLKAVGSTTGGEILPAFYSDNYFTLLPGEVREIRTTVEDADTRGETPRIDVSGFNVTAR</sequence>
<keyword evidence="2 5" id="KW-0378">Hydrolase</keyword>
<accession>A0A1J5SAP7</accession>
<dbReference type="Gene3D" id="2.60.40.10">
    <property type="entry name" value="Immunoglobulins"/>
    <property type="match status" value="3"/>
</dbReference>
<gene>
    <name evidence="5" type="primary">csxA_4</name>
    <name evidence="5" type="ORF">GALL_191850</name>
</gene>
<dbReference type="InterPro" id="IPR041351">
    <property type="entry name" value="Ig_GlcNase"/>
</dbReference>
<comment type="similarity">
    <text evidence="1">Belongs to the glycosyl hydrolase 2 family.</text>
</comment>
<evidence type="ECO:0000256" key="3">
    <source>
        <dbReference type="ARBA" id="ARBA00023295"/>
    </source>
</evidence>
<dbReference type="SUPFAM" id="SSF49785">
    <property type="entry name" value="Galactose-binding domain-like"/>
    <property type="match status" value="2"/>
</dbReference>
<dbReference type="GO" id="GO:0005975">
    <property type="term" value="P:carbohydrate metabolic process"/>
    <property type="evidence" value="ECO:0007669"/>
    <property type="project" value="InterPro"/>
</dbReference>
<protein>
    <submittedName>
        <fullName evidence="5">Exo-beta-D-glucosaminidase</fullName>
        <ecNumber evidence="5">3.2.1.165</ecNumber>
    </submittedName>
</protein>
<dbReference type="InterPro" id="IPR017853">
    <property type="entry name" value="GH"/>
</dbReference>
<dbReference type="PANTHER" id="PTHR43536:SF1">
    <property type="entry name" value="MANNOSYLGLYCOPROTEIN ENDO-BETA-MANNOSIDASE"/>
    <property type="match status" value="1"/>
</dbReference>
<evidence type="ECO:0000313" key="5">
    <source>
        <dbReference type="EMBL" id="OIQ98819.1"/>
    </source>
</evidence>
<reference evidence="5" key="1">
    <citation type="submission" date="2016-10" db="EMBL/GenBank/DDBJ databases">
        <title>Sequence of Gallionella enrichment culture.</title>
        <authorList>
            <person name="Poehlein A."/>
            <person name="Muehling M."/>
            <person name="Daniel R."/>
        </authorList>
    </citation>
    <scope>NUCLEOTIDE SEQUENCE</scope>
</reference>
<dbReference type="EMBL" id="MLJW01000114">
    <property type="protein sequence ID" value="OIQ98819.1"/>
    <property type="molecule type" value="Genomic_DNA"/>
</dbReference>
<keyword evidence="3 5" id="KW-0326">Glycosidase</keyword>
<dbReference type="InterPro" id="IPR043534">
    <property type="entry name" value="EBDG/EBM"/>
</dbReference>
<proteinExistence type="inferred from homology"/>
<dbReference type="Pfam" id="PF00754">
    <property type="entry name" value="F5_F8_type_C"/>
    <property type="match status" value="1"/>
</dbReference>
<dbReference type="Pfam" id="PF22666">
    <property type="entry name" value="Glyco_hydro_2_N2"/>
    <property type="match status" value="1"/>
</dbReference>
<evidence type="ECO:0000256" key="1">
    <source>
        <dbReference type="ARBA" id="ARBA00007401"/>
    </source>
</evidence>
<evidence type="ECO:0000259" key="4">
    <source>
        <dbReference type="PROSITE" id="PS50022"/>
    </source>
</evidence>
<dbReference type="SUPFAM" id="SSF49303">
    <property type="entry name" value="beta-Galactosidase/glucuronidase domain"/>
    <property type="match status" value="3"/>
</dbReference>
<dbReference type="InterPro" id="IPR054593">
    <property type="entry name" value="Beta-mannosidase-like_N2"/>
</dbReference>
<dbReference type="InterPro" id="IPR006102">
    <property type="entry name" value="Ig-like_GH2"/>
</dbReference>
<feature type="domain" description="F5/8 type C" evidence="4">
    <location>
        <begin position="255"/>
        <end position="350"/>
    </location>
</feature>
<dbReference type="Pfam" id="PF18368">
    <property type="entry name" value="Ig_GlcNase"/>
    <property type="match status" value="1"/>
</dbReference>
<comment type="caution">
    <text evidence="5">The sequence shown here is derived from an EMBL/GenBank/DDBJ whole genome shotgun (WGS) entry which is preliminary data.</text>
</comment>